<protein>
    <submittedName>
        <fullName evidence="2">Uncharacterized protein</fullName>
    </submittedName>
</protein>
<reference evidence="3" key="1">
    <citation type="submission" date="2018-12" db="EMBL/GenBank/DDBJ databases">
        <title>Tengunoibacter tsumagoiensis gen. nov., sp. nov., Dictyobacter kobayashii sp. nov., D. alpinus sp. nov., and D. joshuensis sp. nov. and description of Dictyobacteraceae fam. nov. within the order Ktedonobacterales isolated from Tengu-no-mugimeshi.</title>
        <authorList>
            <person name="Wang C.M."/>
            <person name="Zheng Y."/>
            <person name="Sakai Y."/>
            <person name="Toyoda A."/>
            <person name="Minakuchi Y."/>
            <person name="Abe K."/>
            <person name="Yokota A."/>
            <person name="Yabe S."/>
        </authorList>
    </citation>
    <scope>NUCLEOTIDE SEQUENCE [LARGE SCALE GENOMIC DNA]</scope>
    <source>
        <strain evidence="3">S-27</strain>
    </source>
</reference>
<evidence type="ECO:0000313" key="2">
    <source>
        <dbReference type="EMBL" id="GCE07080.1"/>
    </source>
</evidence>
<organism evidence="2 3">
    <name type="scientific">Dictyobacter aurantiacus</name>
    <dbReference type="NCBI Taxonomy" id="1936993"/>
    <lineage>
        <taxon>Bacteria</taxon>
        <taxon>Bacillati</taxon>
        <taxon>Chloroflexota</taxon>
        <taxon>Ktedonobacteria</taxon>
        <taxon>Ktedonobacterales</taxon>
        <taxon>Dictyobacteraceae</taxon>
        <taxon>Dictyobacter</taxon>
    </lineage>
</organism>
<dbReference type="EMBL" id="BIFQ01000001">
    <property type="protein sequence ID" value="GCE07080.1"/>
    <property type="molecule type" value="Genomic_DNA"/>
</dbReference>
<proteinExistence type="predicted"/>
<dbReference type="Proteomes" id="UP000287224">
    <property type="component" value="Unassembled WGS sequence"/>
</dbReference>
<dbReference type="AlphaFoldDB" id="A0A401ZJS8"/>
<keyword evidence="3" id="KW-1185">Reference proteome</keyword>
<gene>
    <name evidence="2" type="ORF">KDAU_44090</name>
</gene>
<comment type="caution">
    <text evidence="2">The sequence shown here is derived from an EMBL/GenBank/DDBJ whole genome shotgun (WGS) entry which is preliminary data.</text>
</comment>
<evidence type="ECO:0000256" key="1">
    <source>
        <dbReference type="SAM" id="Coils"/>
    </source>
</evidence>
<evidence type="ECO:0000313" key="3">
    <source>
        <dbReference type="Proteomes" id="UP000287224"/>
    </source>
</evidence>
<sequence length="92" mass="10593">MGEAATYKEAQARIEELTQRIRELDAMMEQKTDQVLDQESLGGTWAVLNRREALVREQQKLLNQWDVAVNDLLRFLPGSAPERYIRPSMAGF</sequence>
<name>A0A401ZJS8_9CHLR</name>
<keyword evidence="1" id="KW-0175">Coiled coil</keyword>
<feature type="coiled-coil region" evidence="1">
    <location>
        <begin position="7"/>
        <end position="34"/>
    </location>
</feature>
<accession>A0A401ZJS8</accession>